<keyword evidence="1" id="KW-0472">Membrane</keyword>
<dbReference type="OrthoDB" id="158360at2759"/>
<keyword evidence="3" id="KW-1185">Reference proteome</keyword>
<evidence type="ECO:0000256" key="1">
    <source>
        <dbReference type="SAM" id="Phobius"/>
    </source>
</evidence>
<dbReference type="EMBL" id="LWDP01000002">
    <property type="protein sequence ID" value="ORD95137.1"/>
    <property type="molecule type" value="Genomic_DNA"/>
</dbReference>
<name>A0A1Y1S9H7_9MICR</name>
<evidence type="ECO:0008006" key="4">
    <source>
        <dbReference type="Google" id="ProtNLM"/>
    </source>
</evidence>
<feature type="transmembrane region" description="Helical" evidence="1">
    <location>
        <begin position="172"/>
        <end position="190"/>
    </location>
</feature>
<dbReference type="VEuPathDB" id="MicrosporidiaDB:ECANGB1_2771"/>
<accession>A0A1Y1S9H7</accession>
<evidence type="ECO:0000313" key="2">
    <source>
        <dbReference type="EMBL" id="ORD95137.1"/>
    </source>
</evidence>
<dbReference type="AlphaFoldDB" id="A0A1Y1S9H7"/>
<gene>
    <name evidence="2" type="ORF">ECANGB1_2771</name>
</gene>
<keyword evidence="1" id="KW-0812">Transmembrane</keyword>
<dbReference type="Proteomes" id="UP000192639">
    <property type="component" value="Unassembled WGS sequence"/>
</dbReference>
<evidence type="ECO:0000313" key="3">
    <source>
        <dbReference type="Proteomes" id="UP000192639"/>
    </source>
</evidence>
<organism evidence="2 3">
    <name type="scientific">Enterospora canceri</name>
    <dbReference type="NCBI Taxonomy" id="1081671"/>
    <lineage>
        <taxon>Eukaryota</taxon>
        <taxon>Fungi</taxon>
        <taxon>Fungi incertae sedis</taxon>
        <taxon>Microsporidia</taxon>
        <taxon>Enterocytozoonidae</taxon>
        <taxon>Enterospora</taxon>
    </lineage>
</organism>
<reference evidence="2 3" key="1">
    <citation type="journal article" date="2017" name="Environ. Microbiol.">
        <title>Decay of the glycolytic pathway and adaptation to intranuclear parasitism within Enterocytozoonidae microsporidia.</title>
        <authorList>
            <person name="Wiredu Boakye D."/>
            <person name="Jaroenlak P."/>
            <person name="Prachumwat A."/>
            <person name="Williams T.A."/>
            <person name="Bateman K.S."/>
            <person name="Itsathitphaisarn O."/>
            <person name="Sritunyalucksana K."/>
            <person name="Paszkiewicz K.H."/>
            <person name="Moore K.A."/>
            <person name="Stentiford G.D."/>
            <person name="Williams B.A."/>
        </authorList>
    </citation>
    <scope>NUCLEOTIDE SEQUENCE [LARGE SCALE GENOMIC DNA]</scope>
    <source>
        <strain evidence="2 3">GB1</strain>
    </source>
</reference>
<protein>
    <recommendedName>
        <fullName evidence="4">Protein transport protein BOS1</fullName>
    </recommendedName>
</protein>
<keyword evidence="1" id="KW-1133">Transmembrane helix</keyword>
<comment type="caution">
    <text evidence="2">The sequence shown here is derived from an EMBL/GenBank/DDBJ whole genome shotgun (WGS) entry which is preliminary data.</text>
</comment>
<proteinExistence type="predicted"/>
<sequence>MKGNSEFNKILDKIKADLEQCKTNPNIIGALNIRIKSFQSLLDSTNLTPEEQTFYNSELNRIKNAYKQITSNRAKQRAKLQREMTESNLTIQRIDELTQTQHSMNDDEFYGQQNNKLTTVLNRGLDSLASLKRQDDLLDSINGKIKSTFIRLGLSEEMLKNIEARTLGDKTLFYGLLGFVVLLMIFLKFLF</sequence>